<dbReference type="InterPro" id="IPR050179">
    <property type="entry name" value="Trans_hexapeptide_repeat"/>
</dbReference>
<dbReference type="InterPro" id="IPR011004">
    <property type="entry name" value="Trimer_LpxA-like_sf"/>
</dbReference>
<keyword evidence="2" id="KW-0808">Transferase</keyword>
<dbReference type="InterPro" id="IPR001451">
    <property type="entry name" value="Hexapep"/>
</dbReference>
<evidence type="ECO:0000313" key="3">
    <source>
        <dbReference type="Proteomes" id="UP001628220"/>
    </source>
</evidence>
<organism evidence="2 3">
    <name type="scientific">Porphyromonas miyakawae</name>
    <dbReference type="NCBI Taxonomy" id="3137470"/>
    <lineage>
        <taxon>Bacteria</taxon>
        <taxon>Pseudomonadati</taxon>
        <taxon>Bacteroidota</taxon>
        <taxon>Bacteroidia</taxon>
        <taxon>Bacteroidales</taxon>
        <taxon>Porphyromonadaceae</taxon>
        <taxon>Porphyromonas</taxon>
    </lineage>
</organism>
<reference evidence="2 3" key="1">
    <citation type="journal article" date="2025" name="Int. J. Syst. Evol. Microbiol.">
        <title>Desulfovibrio falkowii sp. nov., Porphyromonas miyakawae sp. nov., Mediterraneibacter flintii sp. nov. and Owariibacterium komagatae gen. nov., sp. nov., isolated from human faeces.</title>
        <authorList>
            <person name="Hamaguchi T."/>
            <person name="Ohara M."/>
            <person name="Hisatomi A."/>
            <person name="Sekiguchi K."/>
            <person name="Takeda J.I."/>
            <person name="Ueyama J."/>
            <person name="Ito M."/>
            <person name="Nishiwaki H."/>
            <person name="Ogi T."/>
            <person name="Hirayama M."/>
            <person name="Ohkuma M."/>
            <person name="Sakamoto M."/>
            <person name="Ohno K."/>
        </authorList>
    </citation>
    <scope>NUCLEOTIDE SEQUENCE [LARGE SCALE GENOMIC DNA]</scope>
    <source>
        <strain evidence="2 3">13CB11C</strain>
    </source>
</reference>
<comment type="caution">
    <text evidence="2">The sequence shown here is derived from an EMBL/GenBank/DDBJ whole genome shotgun (WGS) entry which is preliminary data.</text>
</comment>
<keyword evidence="3" id="KW-1185">Reference proteome</keyword>
<dbReference type="CDD" id="cd03358">
    <property type="entry name" value="LbH_WxcM_N_like"/>
    <property type="match status" value="1"/>
</dbReference>
<dbReference type="Pfam" id="PF00132">
    <property type="entry name" value="Hexapep"/>
    <property type="match status" value="2"/>
</dbReference>
<evidence type="ECO:0000313" key="2">
    <source>
        <dbReference type="EMBL" id="GAB1251589.1"/>
    </source>
</evidence>
<keyword evidence="2" id="KW-0012">Acyltransferase</keyword>
<evidence type="ECO:0000256" key="1">
    <source>
        <dbReference type="ARBA" id="ARBA00007274"/>
    </source>
</evidence>
<dbReference type="SUPFAM" id="SSF51161">
    <property type="entry name" value="Trimeric LpxA-like enzymes"/>
    <property type="match status" value="1"/>
</dbReference>
<dbReference type="EMBL" id="BAAFSF010000001">
    <property type="protein sequence ID" value="GAB1251589.1"/>
    <property type="molecule type" value="Genomic_DNA"/>
</dbReference>
<dbReference type="PANTHER" id="PTHR43300:SF4">
    <property type="entry name" value="ACYL-[ACYL-CARRIER-PROTEIN]--UDP-N-ACETYLGLUCOSAMINE O-ACYLTRANSFERASE"/>
    <property type="match status" value="1"/>
</dbReference>
<sequence length="194" mass="20626">MMNKAMIHPTALIDEGAHIGEGTKVWHFTHVMNGAEIGKECILGQNVFVAYGVVLGDRCKVQNNVSLYTGVVCDEEVFIGPSVVFTNIKTPRAFIERKDSFLSTTISRGASIGANATIVCGTHIGSYAMVAAGAVVTHDVGPYELVAGVPARVVGYVSKRGCVLCFDQNGNAICPESGALYQLVEGKIIPLHDE</sequence>
<comment type="similarity">
    <text evidence="1">Belongs to the transferase hexapeptide repeat family.</text>
</comment>
<gene>
    <name evidence="2" type="ORF">Tsumi_06930</name>
</gene>
<protein>
    <submittedName>
        <fullName evidence="2">Acyltransferase</fullName>
    </submittedName>
</protein>
<dbReference type="Proteomes" id="UP001628220">
    <property type="component" value="Unassembled WGS sequence"/>
</dbReference>
<dbReference type="GO" id="GO:0016746">
    <property type="term" value="F:acyltransferase activity"/>
    <property type="evidence" value="ECO:0007669"/>
    <property type="project" value="UniProtKB-KW"/>
</dbReference>
<dbReference type="Gene3D" id="2.160.10.10">
    <property type="entry name" value="Hexapeptide repeat proteins"/>
    <property type="match status" value="1"/>
</dbReference>
<dbReference type="PANTHER" id="PTHR43300">
    <property type="entry name" value="ACETYLTRANSFERASE"/>
    <property type="match status" value="1"/>
</dbReference>
<name>A0ABQ0E1J7_9PORP</name>
<accession>A0ABQ0E1J7</accession>
<proteinExistence type="inferred from homology"/>